<reference evidence="2" key="1">
    <citation type="submission" date="2016-10" db="EMBL/GenBank/DDBJ databases">
        <authorList>
            <person name="Varghese N."/>
            <person name="Submissions S."/>
        </authorList>
    </citation>
    <scope>NUCLEOTIDE SEQUENCE [LARGE SCALE GENOMIC DNA]</scope>
    <source>
        <strain evidence="2">IMMIB L-1606</strain>
    </source>
</reference>
<gene>
    <name evidence="1" type="ORF">SAMN04489743_1449</name>
</gene>
<dbReference type="RefSeq" id="WP_091718806.1">
    <property type="nucleotide sequence ID" value="NZ_LT629779.1"/>
</dbReference>
<proteinExistence type="predicted"/>
<dbReference type="OrthoDB" id="3430164at2"/>
<evidence type="ECO:0008006" key="3">
    <source>
        <dbReference type="Google" id="ProtNLM"/>
    </source>
</evidence>
<accession>A0A1H1WWR5</accession>
<dbReference type="AlphaFoldDB" id="A0A1H1WWR5"/>
<sequence>MILGDLLGIPVLDSDGGRLGKAADVRFVLDGAPHQLMSEARMLGIVVSPHSAASFLGYERTNLTQPWPLAYLLQWRHRGSFLVLWEDIALIRKDAVRLRPGFTRYSPALEDLDQGH</sequence>
<organism evidence="1 2">
    <name type="scientific">Pseudarthrobacter equi</name>
    <dbReference type="NCBI Taxonomy" id="728066"/>
    <lineage>
        <taxon>Bacteria</taxon>
        <taxon>Bacillati</taxon>
        <taxon>Actinomycetota</taxon>
        <taxon>Actinomycetes</taxon>
        <taxon>Micrococcales</taxon>
        <taxon>Micrococcaceae</taxon>
        <taxon>Pseudarthrobacter</taxon>
    </lineage>
</organism>
<dbReference type="Proteomes" id="UP000198751">
    <property type="component" value="Chromosome I"/>
</dbReference>
<evidence type="ECO:0000313" key="2">
    <source>
        <dbReference type="Proteomes" id="UP000198751"/>
    </source>
</evidence>
<evidence type="ECO:0000313" key="1">
    <source>
        <dbReference type="EMBL" id="SDT00786.1"/>
    </source>
</evidence>
<dbReference type="EMBL" id="LT629779">
    <property type="protein sequence ID" value="SDT00786.1"/>
    <property type="molecule type" value="Genomic_DNA"/>
</dbReference>
<protein>
    <recommendedName>
        <fullName evidence="3">PRC-barrel domain-containing protein</fullName>
    </recommendedName>
</protein>
<name>A0A1H1WWR5_9MICC</name>
<keyword evidence="2" id="KW-1185">Reference proteome</keyword>